<evidence type="ECO:0000259" key="2">
    <source>
        <dbReference type="Pfam" id="PF15644"/>
    </source>
</evidence>
<feature type="compositionally biased region" description="Low complexity" evidence="1">
    <location>
        <begin position="241"/>
        <end position="255"/>
    </location>
</feature>
<sequence>MGFKDVVSALTPDSAEDWIEDRVEDVGGYVDKGTDWAADQLEGAGWDRGAGFVREKGDSVANRLGADVGEMRLGQTDDPKKLIHGSPDKLRSTAGHLDDFRKAFDNVGRGLKGLDSSELKGEAADAFREKAALEPPRWFKAADACEKAAKALRDFAGTVEWAQRQAQEAIDRYRRGEEASDAYREKVDAYNHAVMLRRTGLGGDGPLPDRPPSEDPGASEMRAAQEILDEARRQRDEAEAEAASAVAAARDTAPAKPSYGDQFVDGLVGMHLNASHFYGGVFKGTAGVINFARGLNPTDPYNLTHPAEYLTNLNSTAAGLVRTVNDPMGTLQNAWEGFRQDPSEGLGRLVPELLGTRGAGSVKKLITAGKLPHNKPDAPPPPKDWSDLAQPAKHVSEKAIHADSVPSRKAREFIEDQYPWLKDVNRTGEPGYTVNCSRNVIAVDRRLDGHEATAEPLQQPAHVNPAELGAPNRPVGQYDYVNSYDDLIKDLQARGEGSRSVVYISRPDGTAHVFNAVNTRHGVVFLDGQSGTLGRLEGNVSSIGHIPYR</sequence>
<gene>
    <name evidence="4" type="ORF">GCM10010420_21170</name>
</gene>
<protein>
    <recommendedName>
        <fullName evidence="6">Tox-PL domain-containing protein</fullName>
    </recommendedName>
</protein>
<evidence type="ECO:0008006" key="6">
    <source>
        <dbReference type="Google" id="ProtNLM"/>
    </source>
</evidence>
<evidence type="ECO:0000313" key="5">
    <source>
        <dbReference type="Proteomes" id="UP001500058"/>
    </source>
</evidence>
<dbReference type="InterPro" id="IPR049082">
    <property type="entry name" value="T7SS_signal"/>
</dbReference>
<comment type="caution">
    <text evidence="4">The sequence shown here is derived from an EMBL/GenBank/DDBJ whole genome shotgun (WGS) entry which is preliminary data.</text>
</comment>
<feature type="region of interest" description="Disordered" evidence="1">
    <location>
        <begin position="199"/>
        <end position="257"/>
    </location>
</feature>
<proteinExistence type="predicted"/>
<dbReference type="Pfam" id="PF15644">
    <property type="entry name" value="Gln_amidase"/>
    <property type="match status" value="1"/>
</dbReference>
<feature type="domain" description="Tox-PL" evidence="2">
    <location>
        <begin position="435"/>
        <end position="532"/>
    </location>
</feature>
<accession>A0ABN3I6V3</accession>
<evidence type="ECO:0000256" key="1">
    <source>
        <dbReference type="SAM" id="MobiDB-lite"/>
    </source>
</evidence>
<keyword evidence="5" id="KW-1185">Reference proteome</keyword>
<reference evidence="4 5" key="1">
    <citation type="journal article" date="2019" name="Int. J. Syst. Evol. Microbiol.">
        <title>The Global Catalogue of Microorganisms (GCM) 10K type strain sequencing project: providing services to taxonomists for standard genome sequencing and annotation.</title>
        <authorList>
            <consortium name="The Broad Institute Genomics Platform"/>
            <consortium name="The Broad Institute Genome Sequencing Center for Infectious Disease"/>
            <person name="Wu L."/>
            <person name="Ma J."/>
        </authorList>
    </citation>
    <scope>NUCLEOTIDE SEQUENCE [LARGE SCALE GENOMIC DNA]</scope>
    <source>
        <strain evidence="4 5">JCM 6921</strain>
    </source>
</reference>
<dbReference type="RefSeq" id="WP_344630669.1">
    <property type="nucleotide sequence ID" value="NZ_BAAATJ010000007.1"/>
</dbReference>
<feature type="domain" description="Putative T7SS secretion signal" evidence="3">
    <location>
        <begin position="16"/>
        <end position="257"/>
    </location>
</feature>
<dbReference type="Proteomes" id="UP001500058">
    <property type="component" value="Unassembled WGS sequence"/>
</dbReference>
<evidence type="ECO:0000313" key="4">
    <source>
        <dbReference type="EMBL" id="GAA2395456.1"/>
    </source>
</evidence>
<organism evidence="4 5">
    <name type="scientific">Streptomyces glaucosporus</name>
    <dbReference type="NCBI Taxonomy" id="284044"/>
    <lineage>
        <taxon>Bacteria</taxon>
        <taxon>Bacillati</taxon>
        <taxon>Actinomycetota</taxon>
        <taxon>Actinomycetes</taxon>
        <taxon>Kitasatosporales</taxon>
        <taxon>Streptomycetaceae</taxon>
        <taxon>Streptomyces</taxon>
    </lineage>
</organism>
<name>A0ABN3I6V3_9ACTN</name>
<evidence type="ECO:0000259" key="3">
    <source>
        <dbReference type="Pfam" id="PF21725"/>
    </source>
</evidence>
<dbReference type="EMBL" id="BAAATJ010000007">
    <property type="protein sequence ID" value="GAA2395456.1"/>
    <property type="molecule type" value="Genomic_DNA"/>
</dbReference>
<dbReference type="InterPro" id="IPR028908">
    <property type="entry name" value="Tox-PL_dom"/>
</dbReference>
<dbReference type="Pfam" id="PF21725">
    <property type="entry name" value="T7SS_signal"/>
    <property type="match status" value="1"/>
</dbReference>